<keyword evidence="1" id="KW-0472">Membrane</keyword>
<feature type="transmembrane region" description="Helical" evidence="1">
    <location>
        <begin position="12"/>
        <end position="35"/>
    </location>
</feature>
<dbReference type="Proteomes" id="UP000504615">
    <property type="component" value="Unplaced"/>
</dbReference>
<dbReference type="OrthoDB" id="6610013at2759"/>
<reference evidence="3" key="1">
    <citation type="submission" date="2025-08" db="UniProtKB">
        <authorList>
            <consortium name="RefSeq"/>
        </authorList>
    </citation>
    <scope>IDENTIFICATION</scope>
</reference>
<protein>
    <submittedName>
        <fullName evidence="3">Uncharacterized protein LOC105433220</fullName>
    </submittedName>
</protein>
<keyword evidence="1" id="KW-1133">Transmembrane helix</keyword>
<name>A0A6I9X2A2_9HYME</name>
<evidence type="ECO:0000256" key="1">
    <source>
        <dbReference type="SAM" id="Phobius"/>
    </source>
</evidence>
<dbReference type="AlphaFoldDB" id="A0A6I9X2A2"/>
<accession>A0A6I9X2A2</accession>
<keyword evidence="1" id="KW-0812">Transmembrane</keyword>
<proteinExistence type="predicted"/>
<keyword evidence="2" id="KW-1185">Reference proteome</keyword>
<gene>
    <name evidence="3" type="primary">LOC105433220</name>
</gene>
<organism evidence="2 3">
    <name type="scientific">Pogonomyrmex barbatus</name>
    <name type="common">red harvester ant</name>
    <dbReference type="NCBI Taxonomy" id="144034"/>
    <lineage>
        <taxon>Eukaryota</taxon>
        <taxon>Metazoa</taxon>
        <taxon>Ecdysozoa</taxon>
        <taxon>Arthropoda</taxon>
        <taxon>Hexapoda</taxon>
        <taxon>Insecta</taxon>
        <taxon>Pterygota</taxon>
        <taxon>Neoptera</taxon>
        <taxon>Endopterygota</taxon>
        <taxon>Hymenoptera</taxon>
        <taxon>Apocrita</taxon>
        <taxon>Aculeata</taxon>
        <taxon>Formicoidea</taxon>
        <taxon>Formicidae</taxon>
        <taxon>Myrmicinae</taxon>
        <taxon>Pogonomyrmex</taxon>
    </lineage>
</organism>
<evidence type="ECO:0000313" key="2">
    <source>
        <dbReference type="Proteomes" id="UP000504615"/>
    </source>
</evidence>
<dbReference type="KEGG" id="pbar:105433220"/>
<evidence type="ECO:0000313" key="3">
    <source>
        <dbReference type="RefSeq" id="XP_011646695.2"/>
    </source>
</evidence>
<dbReference type="GeneID" id="105433220"/>
<sequence>MLTYAVIFRNLMYLIIFRYVFFFCLQVTPALLLSLNDKYDAAEPRQLADIAEEVDIIIPNESRHPRYSHAPEMNFGVWRKNSWVTKSLRQKRSTARQRYVRTAMVITPRDFTDALINWRKSAEKPNNFTKILNQIDKLQYQNSSQNVSREVRELIVDDNRFLTDSEDPNKSWQSQEYITREMEDVFLQGASQALTRYVERQLHPAIKETLMLSMGYTISYG</sequence>
<dbReference type="RefSeq" id="XP_011646695.2">
    <property type="nucleotide sequence ID" value="XM_011648393.2"/>
</dbReference>